<feature type="non-terminal residue" evidence="2">
    <location>
        <position position="1"/>
    </location>
</feature>
<accession>A0A425CQK1</accession>
<dbReference type="SUPFAM" id="SSF56719">
    <property type="entry name" value="Type II DNA topoisomerase"/>
    <property type="match status" value="1"/>
</dbReference>
<organism evidence="2 3">
    <name type="scientific">Aphanomyces astaci</name>
    <name type="common">Crayfish plague agent</name>
    <dbReference type="NCBI Taxonomy" id="112090"/>
    <lineage>
        <taxon>Eukaryota</taxon>
        <taxon>Sar</taxon>
        <taxon>Stramenopiles</taxon>
        <taxon>Oomycota</taxon>
        <taxon>Saprolegniomycetes</taxon>
        <taxon>Saprolegniales</taxon>
        <taxon>Verrucalvaceae</taxon>
        <taxon>Aphanomyces</taxon>
    </lineage>
</organism>
<dbReference type="GO" id="GO:0005524">
    <property type="term" value="F:ATP binding"/>
    <property type="evidence" value="ECO:0007669"/>
    <property type="project" value="InterPro"/>
</dbReference>
<evidence type="ECO:0000313" key="2">
    <source>
        <dbReference type="EMBL" id="RQM19288.1"/>
    </source>
</evidence>
<dbReference type="Gene3D" id="1.10.268.10">
    <property type="entry name" value="Topoisomerase, domain 3"/>
    <property type="match status" value="1"/>
</dbReference>
<evidence type="ECO:0000256" key="1">
    <source>
        <dbReference type="SAM" id="MobiDB-lite"/>
    </source>
</evidence>
<feature type="compositionally biased region" description="Low complexity" evidence="1">
    <location>
        <begin position="218"/>
        <end position="229"/>
    </location>
</feature>
<dbReference type="InterPro" id="IPR013757">
    <property type="entry name" value="Topo_IIA_A_a_sf"/>
</dbReference>
<dbReference type="EMBL" id="MZMZ02004434">
    <property type="protein sequence ID" value="RQM19288.1"/>
    <property type="molecule type" value="Genomic_DNA"/>
</dbReference>
<reference evidence="2" key="1">
    <citation type="submission" date="2018-07" db="EMBL/GenBank/DDBJ databases">
        <title>Annotation of Aphanomyces astaci genome assembly.</title>
        <authorList>
            <person name="Studholme D.J."/>
        </authorList>
    </citation>
    <scope>NUCLEOTIDE SEQUENCE [LARGE SCALE GENOMIC DNA]</scope>
    <source>
        <strain evidence="2">Pc</strain>
    </source>
</reference>
<dbReference type="GO" id="GO:0003918">
    <property type="term" value="F:DNA topoisomerase type II (double strand cut, ATP-hydrolyzing) activity"/>
    <property type="evidence" value="ECO:0007669"/>
    <property type="project" value="InterPro"/>
</dbReference>
<sequence>CKASAPCTCKLDDSDDSDEALWDEDAAVLAKGNTKPTRDLPPSAAKKPAKASKATTTPKNQRPRDRTFSPPLSKAPPHDFDAWLTSPPVALPPKPKKTSIPPPAKAHPTTSQTKQPSIHDDDFDLWETSPPVALPPKPNTAKPSKLSKEIAKQTPTRSPRVAKTPVKTSIKPPMKLVELSDSDDDEVDWFATTEPQAIPLPTRTQRKAAKPSNQVATSRPPSGSSSSKKCSACPPAYQRCASCTYCIKTHCVCATKCGCGDGVPKCPVCQHCFATHCTCGPTSQSPAPPPLTLLARRKNELRFVQAVQESTLQLVGRTAQDLHDDLHAQKFDTHEMSLKRKDAPDDEGGAVKDVAAETSAVNWRKYLTETNLLISTDATASRQVGSGSFAHALLAPELPLKGPQPFKTNPDIPDPVGRLRALQSPVLHKSCKCHKKKCTTCLSCVERHCTCKKGSRSKRAKAVSSDDEPAKEEEPLAAVTKVEAAAKPRKRATTKRLAPSSIRGCTCHRKKCETCRNCLSRHCKCNGKNADLSDGGGEDNDDESTVSGDDKLESLLPPPVPALPTSVAKKRKTCVCHRKKCDLCQNCIARHCDCPPAESDGCSCNDEPKCPTCNHCVKSHCLCGMETLNNKLMNQVLFVNAIADGKLKLGRRDRKDVVKDMKQRGFDLVDNEYVGVLRDFDYLLSLPLSSLLNQEMDTLQEQADTSQEEFVAASAIRAHEREQQGIDDHSTEKLEAEE</sequence>
<keyword evidence="3" id="KW-1185">Reference proteome</keyword>
<evidence type="ECO:0000313" key="3">
    <source>
        <dbReference type="Proteomes" id="UP000284702"/>
    </source>
</evidence>
<dbReference type="InterPro" id="IPR013760">
    <property type="entry name" value="Topo_IIA-like_dom_sf"/>
</dbReference>
<proteinExistence type="predicted"/>
<comment type="caution">
    <text evidence="2">The sequence shown here is derived from an EMBL/GenBank/DDBJ whole genome shotgun (WGS) entry which is preliminary data.</text>
</comment>
<protein>
    <submittedName>
        <fullName evidence="2">Uncharacterized protein</fullName>
    </submittedName>
</protein>
<name>A0A425CQK1_APHAT</name>
<gene>
    <name evidence="2" type="ORF">B5M09_008853</name>
</gene>
<feature type="region of interest" description="Disordered" evidence="1">
    <location>
        <begin position="25"/>
        <end position="167"/>
    </location>
</feature>
<dbReference type="VEuPathDB" id="FungiDB:H257_02552"/>
<dbReference type="Proteomes" id="UP000284702">
    <property type="component" value="Unassembled WGS sequence"/>
</dbReference>
<feature type="region of interest" description="Disordered" evidence="1">
    <location>
        <begin position="533"/>
        <end position="562"/>
    </location>
</feature>
<dbReference type="GO" id="GO:0003677">
    <property type="term" value="F:DNA binding"/>
    <property type="evidence" value="ECO:0007669"/>
    <property type="project" value="InterPro"/>
</dbReference>
<dbReference type="AlphaFoldDB" id="A0A425CQK1"/>
<feature type="region of interest" description="Disordered" evidence="1">
    <location>
        <begin position="193"/>
        <end position="229"/>
    </location>
</feature>
<feature type="compositionally biased region" description="Low complexity" evidence="1">
    <location>
        <begin position="41"/>
        <end position="59"/>
    </location>
</feature>
<dbReference type="VEuPathDB" id="FungiDB:H257_02551"/>